<proteinExistence type="predicted"/>
<evidence type="ECO:0000256" key="2">
    <source>
        <dbReference type="SAM" id="Phobius"/>
    </source>
</evidence>
<evidence type="ECO:0000313" key="3">
    <source>
        <dbReference type="EMBL" id="MCD7461426.1"/>
    </source>
</evidence>
<protein>
    <submittedName>
        <fullName evidence="3">Uncharacterized protein</fullName>
    </submittedName>
</protein>
<evidence type="ECO:0000256" key="1">
    <source>
        <dbReference type="SAM" id="MobiDB-lite"/>
    </source>
</evidence>
<feature type="non-terminal residue" evidence="3">
    <location>
        <position position="1"/>
    </location>
</feature>
<reference evidence="3 4" key="1">
    <citation type="journal article" date="2021" name="BMC Genomics">
        <title>Datura genome reveals duplications of psychoactive alkaloid biosynthetic genes and high mutation rate following tissue culture.</title>
        <authorList>
            <person name="Rajewski A."/>
            <person name="Carter-House D."/>
            <person name="Stajich J."/>
            <person name="Litt A."/>
        </authorList>
    </citation>
    <scope>NUCLEOTIDE SEQUENCE [LARGE SCALE GENOMIC DNA]</scope>
    <source>
        <strain evidence="3">AR-01</strain>
    </source>
</reference>
<feature type="region of interest" description="Disordered" evidence="1">
    <location>
        <begin position="1"/>
        <end position="20"/>
    </location>
</feature>
<keyword evidence="2" id="KW-1133">Transmembrane helix</keyword>
<keyword evidence="2" id="KW-0812">Transmembrane</keyword>
<keyword evidence="2" id="KW-0472">Membrane</keyword>
<gene>
    <name evidence="3" type="ORF">HAX54_046093</name>
</gene>
<sequence>SESNAKGAADDDEASPPSKKNIMKKLGFGPLLAIILLCAIALTSAAASDAASNKISAQERRNMKFEASENNHNYLNAREGLVVHRRARPNQSSHQPLKKHPFFIFGFMSLIILIQY</sequence>
<feature type="transmembrane region" description="Helical" evidence="2">
    <location>
        <begin position="26"/>
        <end position="47"/>
    </location>
</feature>
<organism evidence="3 4">
    <name type="scientific">Datura stramonium</name>
    <name type="common">Jimsonweed</name>
    <name type="synonym">Common thornapple</name>
    <dbReference type="NCBI Taxonomy" id="4076"/>
    <lineage>
        <taxon>Eukaryota</taxon>
        <taxon>Viridiplantae</taxon>
        <taxon>Streptophyta</taxon>
        <taxon>Embryophyta</taxon>
        <taxon>Tracheophyta</taxon>
        <taxon>Spermatophyta</taxon>
        <taxon>Magnoliopsida</taxon>
        <taxon>eudicotyledons</taxon>
        <taxon>Gunneridae</taxon>
        <taxon>Pentapetalae</taxon>
        <taxon>asterids</taxon>
        <taxon>lamiids</taxon>
        <taxon>Solanales</taxon>
        <taxon>Solanaceae</taxon>
        <taxon>Solanoideae</taxon>
        <taxon>Datureae</taxon>
        <taxon>Datura</taxon>
    </lineage>
</organism>
<keyword evidence="4" id="KW-1185">Reference proteome</keyword>
<dbReference type="Proteomes" id="UP000823775">
    <property type="component" value="Unassembled WGS sequence"/>
</dbReference>
<dbReference type="EMBL" id="JACEIK010000723">
    <property type="protein sequence ID" value="MCD7461426.1"/>
    <property type="molecule type" value="Genomic_DNA"/>
</dbReference>
<accession>A0ABS8SR06</accession>
<evidence type="ECO:0000313" key="4">
    <source>
        <dbReference type="Proteomes" id="UP000823775"/>
    </source>
</evidence>
<comment type="caution">
    <text evidence="3">The sequence shown here is derived from an EMBL/GenBank/DDBJ whole genome shotgun (WGS) entry which is preliminary data.</text>
</comment>
<name>A0ABS8SR06_DATST</name>